<dbReference type="AlphaFoldDB" id="A0A0C9SM45"/>
<evidence type="ECO:0000313" key="2">
    <source>
        <dbReference type="EMBL" id="KIJ05534.1"/>
    </source>
</evidence>
<evidence type="ECO:0000313" key="3">
    <source>
        <dbReference type="Proteomes" id="UP000053647"/>
    </source>
</evidence>
<dbReference type="EMBL" id="KN820908">
    <property type="protein sequence ID" value="KIJ05534.1"/>
    <property type="molecule type" value="Genomic_DNA"/>
</dbReference>
<organism evidence="2 3">
    <name type="scientific">Paxillus involutus ATCC 200175</name>
    <dbReference type="NCBI Taxonomy" id="664439"/>
    <lineage>
        <taxon>Eukaryota</taxon>
        <taxon>Fungi</taxon>
        <taxon>Dikarya</taxon>
        <taxon>Basidiomycota</taxon>
        <taxon>Agaricomycotina</taxon>
        <taxon>Agaricomycetes</taxon>
        <taxon>Agaricomycetidae</taxon>
        <taxon>Boletales</taxon>
        <taxon>Paxilineae</taxon>
        <taxon>Paxillaceae</taxon>
        <taxon>Paxillus</taxon>
    </lineage>
</organism>
<gene>
    <name evidence="2" type="ORF">PAXINDRAFT_21221</name>
</gene>
<dbReference type="OrthoDB" id="2653647at2759"/>
<accession>A0A0C9SM45</accession>
<reference evidence="3" key="2">
    <citation type="submission" date="2015-01" db="EMBL/GenBank/DDBJ databases">
        <title>Evolutionary Origins and Diversification of the Mycorrhizal Mutualists.</title>
        <authorList>
            <consortium name="DOE Joint Genome Institute"/>
            <consortium name="Mycorrhizal Genomics Consortium"/>
            <person name="Kohler A."/>
            <person name="Kuo A."/>
            <person name="Nagy L.G."/>
            <person name="Floudas D."/>
            <person name="Copeland A."/>
            <person name="Barry K.W."/>
            <person name="Cichocki N."/>
            <person name="Veneault-Fourrey C."/>
            <person name="LaButti K."/>
            <person name="Lindquist E.A."/>
            <person name="Lipzen A."/>
            <person name="Lundell T."/>
            <person name="Morin E."/>
            <person name="Murat C."/>
            <person name="Riley R."/>
            <person name="Ohm R."/>
            <person name="Sun H."/>
            <person name="Tunlid A."/>
            <person name="Henrissat B."/>
            <person name="Grigoriev I.V."/>
            <person name="Hibbett D.S."/>
            <person name="Martin F."/>
        </authorList>
    </citation>
    <scope>NUCLEOTIDE SEQUENCE [LARGE SCALE GENOMIC DNA]</scope>
    <source>
        <strain evidence="3">ATCC 200175</strain>
    </source>
</reference>
<feature type="region of interest" description="Disordered" evidence="1">
    <location>
        <begin position="283"/>
        <end position="302"/>
    </location>
</feature>
<proteinExistence type="predicted"/>
<dbReference type="Proteomes" id="UP000053647">
    <property type="component" value="Unassembled WGS sequence"/>
</dbReference>
<dbReference type="HOGENOM" id="CLU_003703_3_0_1"/>
<protein>
    <submittedName>
        <fullName evidence="2">Uncharacterized protein</fullName>
    </submittedName>
</protein>
<name>A0A0C9SM45_PAXIN</name>
<reference evidence="2 3" key="1">
    <citation type="submission" date="2014-06" db="EMBL/GenBank/DDBJ databases">
        <authorList>
            <consortium name="DOE Joint Genome Institute"/>
            <person name="Kuo A."/>
            <person name="Kohler A."/>
            <person name="Nagy L.G."/>
            <person name="Floudas D."/>
            <person name="Copeland A."/>
            <person name="Barry K.W."/>
            <person name="Cichocki N."/>
            <person name="Veneault-Fourrey C."/>
            <person name="LaButti K."/>
            <person name="Lindquist E.A."/>
            <person name="Lipzen A."/>
            <person name="Lundell T."/>
            <person name="Morin E."/>
            <person name="Murat C."/>
            <person name="Sun H."/>
            <person name="Tunlid A."/>
            <person name="Henrissat B."/>
            <person name="Grigoriev I.V."/>
            <person name="Hibbett D.S."/>
            <person name="Martin F."/>
            <person name="Nordberg H.P."/>
            <person name="Cantor M.N."/>
            <person name="Hua S.X."/>
        </authorList>
    </citation>
    <scope>NUCLEOTIDE SEQUENCE [LARGE SCALE GENOMIC DNA]</scope>
    <source>
        <strain evidence="2 3">ATCC 200175</strain>
    </source>
</reference>
<dbReference type="InterPro" id="IPR040521">
    <property type="entry name" value="KDZ"/>
</dbReference>
<evidence type="ECO:0000256" key="1">
    <source>
        <dbReference type="SAM" id="MobiDB-lite"/>
    </source>
</evidence>
<keyword evidence="3" id="KW-1185">Reference proteome</keyword>
<sequence>MDYSLANALRYNMQGIRRIINFYDVNCAYMRKLRQRVGNNEFLKFPTDMEIVPGIGIWHVHGHQPQCFSRYAPLYIEGAGWIDGEVIETLWSILNVVSASTRGMSSPHRQELLNFQMNDSNFMKMICMGRHLSAKWKNALSTSRAAGRAFDSLDSGVPEAERRHWMDMERAALNTQVDDPSAMDIFQLKTNKAASIRTVEMDLLGQHASSVETPQGTVTWLAQGLAIEESTIHVMKDQRSLKSTATDVQKLAVVRRMDRLSSDISKFIDAATAYMGSAIEDHDDTAADEAESEWEEQNDDPQSDLPLPFIHIPALPLPSSLGRRNCNEHGLAALADLELQLRIRQANDALHSIRFTLADKAVLFRTEVRHASNQSANTCAWGKVHQADTVLSRHAQIYKKCRKAMIALEADEILLERYKPLVDQDLKVTTAISNPNGSVHRMENLA</sequence>
<dbReference type="Pfam" id="PF18758">
    <property type="entry name" value="KDZ"/>
    <property type="match status" value="1"/>
</dbReference>